<feature type="transmembrane region" description="Helical" evidence="1">
    <location>
        <begin position="21"/>
        <end position="40"/>
    </location>
</feature>
<feature type="transmembrane region" description="Helical" evidence="1">
    <location>
        <begin position="77"/>
        <end position="100"/>
    </location>
</feature>
<keyword evidence="1" id="KW-0472">Membrane</keyword>
<feature type="transmembrane region" description="Helical" evidence="1">
    <location>
        <begin position="46"/>
        <end position="65"/>
    </location>
</feature>
<dbReference type="EMBL" id="KV448523">
    <property type="protein sequence ID" value="OAX35188.1"/>
    <property type="molecule type" value="Genomic_DNA"/>
</dbReference>
<dbReference type="InterPro" id="IPR045340">
    <property type="entry name" value="DUF6533"/>
</dbReference>
<organism evidence="3 4">
    <name type="scientific">Rhizopogon vinicolor AM-OR11-026</name>
    <dbReference type="NCBI Taxonomy" id="1314800"/>
    <lineage>
        <taxon>Eukaryota</taxon>
        <taxon>Fungi</taxon>
        <taxon>Dikarya</taxon>
        <taxon>Basidiomycota</taxon>
        <taxon>Agaricomycotina</taxon>
        <taxon>Agaricomycetes</taxon>
        <taxon>Agaricomycetidae</taxon>
        <taxon>Boletales</taxon>
        <taxon>Suillineae</taxon>
        <taxon>Rhizopogonaceae</taxon>
        <taxon>Rhizopogon</taxon>
    </lineage>
</organism>
<feature type="domain" description="DUF6533" evidence="2">
    <location>
        <begin position="2"/>
        <end position="37"/>
    </location>
</feature>
<accession>A0A1B7MRF9</accession>
<evidence type="ECO:0000313" key="4">
    <source>
        <dbReference type="Proteomes" id="UP000092154"/>
    </source>
</evidence>
<dbReference type="OrthoDB" id="2745134at2759"/>
<dbReference type="InParanoid" id="A0A1B7MRF9"/>
<keyword evidence="1" id="KW-1133">Transmembrane helix</keyword>
<evidence type="ECO:0000313" key="3">
    <source>
        <dbReference type="EMBL" id="OAX35188.1"/>
    </source>
</evidence>
<dbReference type="Proteomes" id="UP000092154">
    <property type="component" value="Unassembled WGS sequence"/>
</dbReference>
<keyword evidence="1" id="KW-0812">Transmembrane</keyword>
<feature type="transmembrane region" description="Helical" evidence="1">
    <location>
        <begin position="130"/>
        <end position="153"/>
    </location>
</feature>
<sequence length="273" mass="31502">MSYDYLILLEKEVKYVWKRQWSIMSGLYLVVRYLGLFIAFRYVLIVLIYWGYSAYFCFSEVILIWRLYAISDRSKRLLYGVLGLFLPIVALTIGTDVYLYSRPSAFSVDEVVTPIATYCVFSFNMGPMPAIYTSIPIICYDIFLVVVATATLVKHLKERRSIKIRPNTYVLLVVRCHIIYFVLNLTNQVLMTILWAGVPMPVMRLSELFNDTAPFILAPRLIISIWDTHAHDKCAHVSTTFADCVCWTSPPTSDSEEQELSWAVTSCEYELKV</sequence>
<proteinExistence type="predicted"/>
<evidence type="ECO:0000256" key="1">
    <source>
        <dbReference type="SAM" id="Phobius"/>
    </source>
</evidence>
<reference evidence="3 4" key="1">
    <citation type="submission" date="2016-06" db="EMBL/GenBank/DDBJ databases">
        <title>Comparative genomics of the ectomycorrhizal sister species Rhizopogon vinicolor and Rhizopogon vesiculosus (Basidiomycota: Boletales) reveals a divergence of the mating type B locus.</title>
        <authorList>
            <consortium name="DOE Joint Genome Institute"/>
            <person name="Mujic A.B."/>
            <person name="Kuo A."/>
            <person name="Tritt A."/>
            <person name="Lipzen A."/>
            <person name="Chen C."/>
            <person name="Johnson J."/>
            <person name="Sharma A."/>
            <person name="Barry K."/>
            <person name="Grigoriev I.V."/>
            <person name="Spatafora J.W."/>
        </authorList>
    </citation>
    <scope>NUCLEOTIDE SEQUENCE [LARGE SCALE GENOMIC DNA]</scope>
    <source>
        <strain evidence="3 4">AM-OR11-026</strain>
    </source>
</reference>
<dbReference type="AlphaFoldDB" id="A0A1B7MRF9"/>
<evidence type="ECO:0000259" key="2">
    <source>
        <dbReference type="Pfam" id="PF20151"/>
    </source>
</evidence>
<protein>
    <recommendedName>
        <fullName evidence="2">DUF6533 domain-containing protein</fullName>
    </recommendedName>
</protein>
<feature type="transmembrane region" description="Helical" evidence="1">
    <location>
        <begin position="174"/>
        <end position="198"/>
    </location>
</feature>
<dbReference type="Pfam" id="PF20151">
    <property type="entry name" value="DUF6533"/>
    <property type="match status" value="1"/>
</dbReference>
<name>A0A1B7MRF9_9AGAM</name>
<gene>
    <name evidence="3" type="ORF">K503DRAFT_773736</name>
</gene>
<keyword evidence="4" id="KW-1185">Reference proteome</keyword>